<dbReference type="RefSeq" id="WP_132224743.1">
    <property type="nucleotide sequence ID" value="NZ_JANKBG010000009.1"/>
</dbReference>
<comment type="caution">
    <text evidence="1">The sequence shown here is derived from an EMBL/GenBank/DDBJ whole genome shotgun (WGS) entry which is preliminary data.</text>
</comment>
<dbReference type="AlphaFoldDB" id="A0A4R3TDJ5"/>
<keyword evidence="2" id="KW-1185">Reference proteome</keyword>
<evidence type="ECO:0000313" key="2">
    <source>
        <dbReference type="Proteomes" id="UP000295773"/>
    </source>
</evidence>
<dbReference type="Proteomes" id="UP000295773">
    <property type="component" value="Unassembled WGS sequence"/>
</dbReference>
<name>A0A4R3TDJ5_9FIRM</name>
<protein>
    <submittedName>
        <fullName evidence="1">Uncharacterized protein</fullName>
    </submittedName>
</protein>
<gene>
    <name evidence="1" type="ORF">EDD61_10971</name>
</gene>
<dbReference type="EMBL" id="SMBP01000009">
    <property type="protein sequence ID" value="TCU60033.1"/>
    <property type="molecule type" value="Genomic_DNA"/>
</dbReference>
<accession>A0A4R3TDJ5</accession>
<proteinExistence type="predicted"/>
<evidence type="ECO:0000313" key="1">
    <source>
        <dbReference type="EMBL" id="TCU60033.1"/>
    </source>
</evidence>
<sequence length="153" mass="18593">MYKTIKLRIRADRERKQVLLAYEDIYHSALRKYVYQMILEGKPIRYDVKRIHKAIPKESKWQLYQTARNRYAYFLKHHDWEFHKSSIWNQHNFTVSQDTLILSFGKGFIVKQLVVGLACEKVEWEKVKEGMICRMDIVHDEQYWFANLLLQLP</sequence>
<organism evidence="1 2">
    <name type="scientific">Longicatena caecimuris</name>
    <dbReference type="NCBI Taxonomy" id="1796635"/>
    <lineage>
        <taxon>Bacteria</taxon>
        <taxon>Bacillati</taxon>
        <taxon>Bacillota</taxon>
        <taxon>Erysipelotrichia</taxon>
        <taxon>Erysipelotrichales</taxon>
        <taxon>Erysipelotrichaceae</taxon>
        <taxon>Longicatena</taxon>
    </lineage>
</organism>
<reference evidence="1 2" key="1">
    <citation type="submission" date="2019-03" db="EMBL/GenBank/DDBJ databases">
        <title>Genomic Encyclopedia of Type Strains, Phase IV (KMG-IV): sequencing the most valuable type-strain genomes for metagenomic binning, comparative biology and taxonomic classification.</title>
        <authorList>
            <person name="Goeker M."/>
        </authorList>
    </citation>
    <scope>NUCLEOTIDE SEQUENCE [LARGE SCALE GENOMIC DNA]</scope>
    <source>
        <strain evidence="1 2">DSM 29481</strain>
    </source>
</reference>